<name>A0A7Y0FG78_9BURK</name>
<evidence type="ECO:0000313" key="1">
    <source>
        <dbReference type="EMBL" id="NML34906.1"/>
    </source>
</evidence>
<comment type="caution">
    <text evidence="1">The sequence shown here is derived from an EMBL/GenBank/DDBJ whole genome shotgun (WGS) entry which is preliminary data.</text>
</comment>
<gene>
    <name evidence="1" type="ORF">HHL14_29290</name>
</gene>
<dbReference type="EMBL" id="JABBFZ010000027">
    <property type="protein sequence ID" value="NML34906.1"/>
    <property type="molecule type" value="Genomic_DNA"/>
</dbReference>
<organism evidence="1 2">
    <name type="scientific">Paraburkholderia antibiotica</name>
    <dbReference type="NCBI Taxonomy" id="2728839"/>
    <lineage>
        <taxon>Bacteria</taxon>
        <taxon>Pseudomonadati</taxon>
        <taxon>Pseudomonadota</taxon>
        <taxon>Betaproteobacteria</taxon>
        <taxon>Burkholderiales</taxon>
        <taxon>Burkholderiaceae</taxon>
        <taxon>Paraburkholderia</taxon>
    </lineage>
</organism>
<reference evidence="1 2" key="1">
    <citation type="submission" date="2020-04" db="EMBL/GenBank/DDBJ databases">
        <title>Paraburkholderia sp. G-4-1-8 isolated from soil.</title>
        <authorList>
            <person name="Dahal R.H."/>
        </authorList>
    </citation>
    <scope>NUCLEOTIDE SEQUENCE [LARGE SCALE GENOMIC DNA]</scope>
    <source>
        <strain evidence="1 2">G-4-1-8</strain>
    </source>
</reference>
<dbReference type="Proteomes" id="UP000583127">
    <property type="component" value="Unassembled WGS sequence"/>
</dbReference>
<evidence type="ECO:0000313" key="2">
    <source>
        <dbReference type="Proteomes" id="UP000583127"/>
    </source>
</evidence>
<keyword evidence="2" id="KW-1185">Reference proteome</keyword>
<sequence>MQLKSQEHYELIANFDRAFKGCRLDKEPKDLWLKGIVYQDGHVNALFDAFRKGYALHKSIANLETAQ</sequence>
<dbReference type="AlphaFoldDB" id="A0A7Y0FG78"/>
<accession>A0A7Y0FG78</accession>
<dbReference type="RefSeq" id="WP_169501093.1">
    <property type="nucleotide sequence ID" value="NZ_JABBFZ010000027.1"/>
</dbReference>
<protein>
    <submittedName>
        <fullName evidence="1">Uncharacterized protein</fullName>
    </submittedName>
</protein>
<proteinExistence type="predicted"/>